<feature type="region of interest" description="Disordered" evidence="1">
    <location>
        <begin position="1"/>
        <end position="27"/>
    </location>
</feature>
<name>A0A8H6H6B4_9AGAR</name>
<proteinExistence type="predicted"/>
<reference evidence="2 3" key="1">
    <citation type="submission" date="2020-07" db="EMBL/GenBank/DDBJ databases">
        <title>Comparative genomics of pyrophilous fungi reveals a link between fire events and developmental genes.</title>
        <authorList>
            <consortium name="DOE Joint Genome Institute"/>
            <person name="Steindorff A.S."/>
            <person name="Carver A."/>
            <person name="Calhoun S."/>
            <person name="Stillman K."/>
            <person name="Liu H."/>
            <person name="Lipzen A."/>
            <person name="Pangilinan J."/>
            <person name="Labutti K."/>
            <person name="Bruns T.D."/>
            <person name="Grigoriev I.V."/>
        </authorList>
    </citation>
    <scope>NUCLEOTIDE SEQUENCE [LARGE SCALE GENOMIC DNA]</scope>
    <source>
        <strain evidence="2 3">CBS 144469</strain>
    </source>
</reference>
<dbReference type="EMBL" id="JACGCI010000273">
    <property type="protein sequence ID" value="KAF6741219.1"/>
    <property type="molecule type" value="Genomic_DNA"/>
</dbReference>
<feature type="region of interest" description="Disordered" evidence="1">
    <location>
        <begin position="233"/>
        <end position="290"/>
    </location>
</feature>
<keyword evidence="3" id="KW-1185">Reference proteome</keyword>
<dbReference type="OrthoDB" id="3048394at2759"/>
<comment type="caution">
    <text evidence="2">The sequence shown here is derived from an EMBL/GenBank/DDBJ whole genome shotgun (WGS) entry which is preliminary data.</text>
</comment>
<evidence type="ECO:0000313" key="3">
    <source>
        <dbReference type="Proteomes" id="UP000521943"/>
    </source>
</evidence>
<sequence>MPRVVHNEPYPQRAMQRVHSHHGRLPSPTLTASHFLRQIEARHIRTPTSPPAILHYDFGTRSLAQWPWPGDSATGRRLRPDELENHRRTHEFHAPCCLCAFLDGEEYTEALIGVVESLPLPRGDPDRNHTTMHGEYVASCAKNRCGYFVCLERFYTLGGHMTLYRQRGLEVEDLSTALNRHGSLWSDLMVGVTEARFWTLFVQCQLCGTVVLREPLSVFHECRSGQLTGRFTHRPSWVPQSRNRRNGPQGGPHEFDTDTEIVDSETSGSDSESDLEAVPVQAAASSDDPPTILEVLEEAFNRAPANI</sequence>
<dbReference type="Proteomes" id="UP000521943">
    <property type="component" value="Unassembled WGS sequence"/>
</dbReference>
<accession>A0A8H6H6B4</accession>
<gene>
    <name evidence="2" type="ORF">DFP72DRAFT_862821</name>
</gene>
<evidence type="ECO:0000256" key="1">
    <source>
        <dbReference type="SAM" id="MobiDB-lite"/>
    </source>
</evidence>
<protein>
    <submittedName>
        <fullName evidence="2">Uncharacterized protein</fullName>
    </submittedName>
</protein>
<organism evidence="2 3">
    <name type="scientific">Ephemerocybe angulata</name>
    <dbReference type="NCBI Taxonomy" id="980116"/>
    <lineage>
        <taxon>Eukaryota</taxon>
        <taxon>Fungi</taxon>
        <taxon>Dikarya</taxon>
        <taxon>Basidiomycota</taxon>
        <taxon>Agaricomycotina</taxon>
        <taxon>Agaricomycetes</taxon>
        <taxon>Agaricomycetidae</taxon>
        <taxon>Agaricales</taxon>
        <taxon>Agaricineae</taxon>
        <taxon>Psathyrellaceae</taxon>
        <taxon>Ephemerocybe</taxon>
    </lineage>
</organism>
<evidence type="ECO:0000313" key="2">
    <source>
        <dbReference type="EMBL" id="KAF6741219.1"/>
    </source>
</evidence>
<dbReference type="AlphaFoldDB" id="A0A8H6H6B4"/>